<comment type="caution">
    <text evidence="14">The sequence shown here is derived from an EMBL/GenBank/DDBJ whole genome shotgun (WGS) entry which is preliminary data.</text>
</comment>
<dbReference type="AlphaFoldDB" id="A0A9P8TIR1"/>
<feature type="binding site" evidence="10">
    <location>
        <position position="29"/>
    </location>
    <ligand>
        <name>Zn(2+)</name>
        <dbReference type="ChEBI" id="CHEBI:29105"/>
        <label>1</label>
    </ligand>
</feature>
<comment type="subcellular location">
    <subcellularLocation>
        <location evidence="1">Nucleus</location>
        <location evidence="1">Nucleolus</location>
    </subcellularLocation>
</comment>
<feature type="binding site" evidence="10">
    <location>
        <position position="112"/>
    </location>
    <ligand>
        <name>Zn(2+)</name>
        <dbReference type="ChEBI" id="CHEBI:29105"/>
        <label>2</label>
    </ligand>
</feature>
<evidence type="ECO:0000256" key="4">
    <source>
        <dbReference type="ARBA" id="ARBA00022723"/>
    </source>
</evidence>
<comment type="similarity">
    <text evidence="9 12">Belongs to the archaeal rpoM/eukaryotic RPA12/RPB9/RPC11 RNA polymerase family.</text>
</comment>
<dbReference type="SMART" id="SM00661">
    <property type="entry name" value="RPOL9"/>
    <property type="match status" value="1"/>
</dbReference>
<reference evidence="14" key="2">
    <citation type="submission" date="2021-01" db="EMBL/GenBank/DDBJ databases">
        <authorList>
            <person name="Schikora-Tamarit M.A."/>
        </authorList>
    </citation>
    <scope>NUCLEOTIDE SEQUENCE</scope>
    <source>
        <strain evidence="14">CBS2887</strain>
    </source>
</reference>
<feature type="binding site" evidence="10">
    <location>
        <position position="7"/>
    </location>
    <ligand>
        <name>Zn(2+)</name>
        <dbReference type="ChEBI" id="CHEBI:29105"/>
        <label>1</label>
    </ligand>
</feature>
<organism evidence="14 15">
    <name type="scientific">Wickerhamomyces pijperi</name>
    <name type="common">Yeast</name>
    <name type="synonym">Pichia pijperi</name>
    <dbReference type="NCBI Taxonomy" id="599730"/>
    <lineage>
        <taxon>Eukaryota</taxon>
        <taxon>Fungi</taxon>
        <taxon>Dikarya</taxon>
        <taxon>Ascomycota</taxon>
        <taxon>Saccharomycotina</taxon>
        <taxon>Saccharomycetes</taxon>
        <taxon>Phaffomycetales</taxon>
        <taxon>Wickerhamomycetaceae</taxon>
        <taxon>Wickerhamomyces</taxon>
    </lineage>
</organism>
<dbReference type="InterPro" id="IPR019761">
    <property type="entry name" value="DNA-dir_RNA_pol-M_15_CS"/>
</dbReference>
<name>A0A9P8TIR1_WICPI</name>
<keyword evidence="15" id="KW-1185">Reference proteome</keyword>
<evidence type="ECO:0000256" key="8">
    <source>
        <dbReference type="ARBA" id="ARBA00023242"/>
    </source>
</evidence>
<dbReference type="PANTHER" id="PTHR11239">
    <property type="entry name" value="DNA-DIRECTED RNA POLYMERASE"/>
    <property type="match status" value="1"/>
</dbReference>
<proteinExistence type="inferred from homology"/>
<dbReference type="InterPro" id="IPR001529">
    <property type="entry name" value="Zn_ribbon_RPB9"/>
</dbReference>
<evidence type="ECO:0000256" key="11">
    <source>
        <dbReference type="PIRSR" id="PIRSR005586-2"/>
    </source>
</evidence>
<dbReference type="PROSITE" id="PS01030">
    <property type="entry name" value="RNA_POL_M_15KD"/>
    <property type="match status" value="1"/>
</dbReference>
<evidence type="ECO:0000256" key="10">
    <source>
        <dbReference type="PIRSR" id="PIRSR005586-1"/>
    </source>
</evidence>
<dbReference type="GO" id="GO:0006367">
    <property type="term" value="P:transcription initiation at RNA polymerase II promoter"/>
    <property type="evidence" value="ECO:0007669"/>
    <property type="project" value="TreeGrafter"/>
</dbReference>
<dbReference type="InterPro" id="IPR012164">
    <property type="entry name" value="Rpa12/Rpb9/Rpc10/TFS"/>
</dbReference>
<comment type="subunit">
    <text evidence="2">Component of the RNA polymerase II (Pol II) complex consisting of 12 subunits.</text>
</comment>
<dbReference type="OrthoDB" id="282270at2759"/>
<evidence type="ECO:0000256" key="3">
    <source>
        <dbReference type="ARBA" id="ARBA00022478"/>
    </source>
</evidence>
<evidence type="ECO:0000313" key="14">
    <source>
        <dbReference type="EMBL" id="KAH3681063.1"/>
    </source>
</evidence>
<protein>
    <recommendedName>
        <fullName evidence="9">DNA-directed RNA polymerase subunit</fullName>
    </recommendedName>
</protein>
<dbReference type="InterPro" id="IPR001222">
    <property type="entry name" value="Znf_TFIIS"/>
</dbReference>
<evidence type="ECO:0000256" key="6">
    <source>
        <dbReference type="ARBA" id="ARBA00022833"/>
    </source>
</evidence>
<evidence type="ECO:0000259" key="13">
    <source>
        <dbReference type="PROSITE" id="PS51133"/>
    </source>
</evidence>
<keyword evidence="7 9" id="KW-0804">Transcription</keyword>
<evidence type="ECO:0000256" key="12">
    <source>
        <dbReference type="RuleBase" id="RU003474"/>
    </source>
</evidence>
<dbReference type="Pfam" id="PF01096">
    <property type="entry name" value="Zn_ribbon_TFIIS"/>
    <property type="match status" value="1"/>
</dbReference>
<evidence type="ECO:0000313" key="15">
    <source>
        <dbReference type="Proteomes" id="UP000774326"/>
    </source>
</evidence>
<feature type="zinc finger region" description="C4-type" evidence="11">
    <location>
        <begin position="7"/>
        <end position="32"/>
    </location>
</feature>
<feature type="binding site" evidence="10">
    <location>
        <position position="79"/>
    </location>
    <ligand>
        <name>Zn(2+)</name>
        <dbReference type="ChEBI" id="CHEBI:29105"/>
        <label>2</label>
    </ligand>
</feature>
<dbReference type="PIRSF" id="PIRSF005586">
    <property type="entry name" value="RNApol_RpoM"/>
    <property type="match status" value="1"/>
</dbReference>
<keyword evidence="4 10" id="KW-0479">Metal-binding</keyword>
<feature type="binding site" evidence="10">
    <location>
        <position position="107"/>
    </location>
    <ligand>
        <name>Zn(2+)</name>
        <dbReference type="ChEBI" id="CHEBI:29105"/>
        <label>2</label>
    </ligand>
</feature>
<evidence type="ECO:0000256" key="7">
    <source>
        <dbReference type="ARBA" id="ARBA00023163"/>
    </source>
</evidence>
<keyword evidence="3 9" id="KW-0240">DNA-directed RNA polymerase</keyword>
<accession>A0A9P8TIR1</accession>
<gene>
    <name evidence="14" type="ORF">WICPIJ_007977</name>
</gene>
<dbReference type="SUPFAM" id="SSF57783">
    <property type="entry name" value="Zinc beta-ribbon"/>
    <property type="match status" value="2"/>
</dbReference>
<dbReference type="Pfam" id="PF02150">
    <property type="entry name" value="Zn_ribbon_RPB9"/>
    <property type="match status" value="1"/>
</dbReference>
<reference evidence="14" key="1">
    <citation type="journal article" date="2021" name="Open Biol.">
        <title>Shared evolutionary footprints suggest mitochondrial oxidative damage underlies multiple complex I losses in fungi.</title>
        <authorList>
            <person name="Schikora-Tamarit M.A."/>
            <person name="Marcet-Houben M."/>
            <person name="Nosek J."/>
            <person name="Gabaldon T."/>
        </authorList>
    </citation>
    <scope>NUCLEOTIDE SEQUENCE</scope>
    <source>
        <strain evidence="14">CBS2887</strain>
    </source>
</reference>
<dbReference type="GO" id="GO:0006283">
    <property type="term" value="P:transcription-coupled nucleotide-excision repair"/>
    <property type="evidence" value="ECO:0007669"/>
    <property type="project" value="TreeGrafter"/>
</dbReference>
<keyword evidence="5 11" id="KW-0863">Zinc-finger</keyword>
<feature type="binding site" evidence="10">
    <location>
        <position position="82"/>
    </location>
    <ligand>
        <name>Zn(2+)</name>
        <dbReference type="ChEBI" id="CHEBI:29105"/>
        <label>2</label>
    </ligand>
</feature>
<evidence type="ECO:0000256" key="5">
    <source>
        <dbReference type="ARBA" id="ARBA00022771"/>
    </source>
</evidence>
<dbReference type="FunFam" id="2.20.25.10:FF:000008">
    <property type="entry name" value="DNA-directed RNA polymerase II subunit RPB9"/>
    <property type="match status" value="1"/>
</dbReference>
<dbReference type="GO" id="GO:0003676">
    <property type="term" value="F:nucleic acid binding"/>
    <property type="evidence" value="ECO:0007669"/>
    <property type="project" value="InterPro"/>
</dbReference>
<dbReference type="EMBL" id="JAEUBG010004611">
    <property type="protein sequence ID" value="KAH3681063.1"/>
    <property type="molecule type" value="Genomic_DNA"/>
</dbReference>
<dbReference type="GO" id="GO:0001193">
    <property type="term" value="P:maintenance of transcriptional fidelity during transcription elongation by RNA polymerase II"/>
    <property type="evidence" value="ECO:0007669"/>
    <property type="project" value="TreeGrafter"/>
</dbReference>
<keyword evidence="8 9" id="KW-0539">Nucleus</keyword>
<dbReference type="GO" id="GO:0005730">
    <property type="term" value="C:nucleolus"/>
    <property type="evidence" value="ECO:0007669"/>
    <property type="project" value="UniProtKB-SubCell"/>
</dbReference>
<dbReference type="FunFam" id="2.20.25.10:FF:000016">
    <property type="entry name" value="DNA-directed RNA polymerase II subunit RPB9"/>
    <property type="match status" value="1"/>
</dbReference>
<feature type="binding site" evidence="10">
    <location>
        <position position="10"/>
    </location>
    <ligand>
        <name>Zn(2+)</name>
        <dbReference type="ChEBI" id="CHEBI:29105"/>
        <label>1</label>
    </ligand>
</feature>
<dbReference type="Proteomes" id="UP000774326">
    <property type="component" value="Unassembled WGS sequence"/>
</dbReference>
<dbReference type="Gene3D" id="2.20.25.10">
    <property type="match status" value="2"/>
</dbReference>
<evidence type="ECO:0000256" key="2">
    <source>
        <dbReference type="ARBA" id="ARBA00011730"/>
    </source>
</evidence>
<feature type="binding site" evidence="10">
    <location>
        <position position="32"/>
    </location>
    <ligand>
        <name>Zn(2+)</name>
        <dbReference type="ChEBI" id="CHEBI:29105"/>
        <label>1</label>
    </ligand>
</feature>
<sequence>MSSFRFCRDCNNMLYPKEDKESHRLLFECRICNYAEEAGREHDKSRVYRHELRADLTETAGTIKDLGTDPTLPRSNKECPKCHNYECVFFQSQQRTADTSMVLFYVCLNEECNHVFKSDDKKND</sequence>
<keyword evidence="6 10" id="KW-0862">Zinc</keyword>
<dbReference type="GO" id="GO:0003899">
    <property type="term" value="F:DNA-directed RNA polymerase activity"/>
    <property type="evidence" value="ECO:0007669"/>
    <property type="project" value="InterPro"/>
</dbReference>
<evidence type="ECO:0000256" key="1">
    <source>
        <dbReference type="ARBA" id="ARBA00004604"/>
    </source>
</evidence>
<comment type="function">
    <text evidence="9">DNA-dependent RNA polymerase catalyzes the transcription of DNA into RNA using the four ribonucleoside triphosphates as substrates.</text>
</comment>
<dbReference type="PROSITE" id="PS51133">
    <property type="entry name" value="ZF_TFIIS_2"/>
    <property type="match status" value="1"/>
</dbReference>
<dbReference type="PANTHER" id="PTHR11239:SF1">
    <property type="entry name" value="DNA-DIRECTED RNA POLYMERASE II SUBUNIT RPB9"/>
    <property type="match status" value="1"/>
</dbReference>
<feature type="domain" description="TFIIS-type" evidence="13">
    <location>
        <begin position="75"/>
        <end position="117"/>
    </location>
</feature>
<dbReference type="GO" id="GO:0005665">
    <property type="term" value="C:RNA polymerase II, core complex"/>
    <property type="evidence" value="ECO:0007669"/>
    <property type="project" value="TreeGrafter"/>
</dbReference>
<dbReference type="CDD" id="cd10508">
    <property type="entry name" value="Zn-ribbon_RPB9"/>
    <property type="match status" value="1"/>
</dbReference>
<dbReference type="InterPro" id="IPR034012">
    <property type="entry name" value="Zn_ribbon_RPB9_C"/>
</dbReference>
<evidence type="ECO:0000256" key="9">
    <source>
        <dbReference type="PIRNR" id="PIRNR005586"/>
    </source>
</evidence>
<dbReference type="SMART" id="SM00440">
    <property type="entry name" value="ZnF_C2C2"/>
    <property type="match status" value="1"/>
</dbReference>
<dbReference type="GO" id="GO:0008270">
    <property type="term" value="F:zinc ion binding"/>
    <property type="evidence" value="ECO:0007669"/>
    <property type="project" value="UniProtKB-KW"/>
</dbReference>